<organism evidence="1 2">
    <name type="scientific">Duncaniella freteri</name>
    <dbReference type="NCBI Taxonomy" id="2530391"/>
    <lineage>
        <taxon>Bacteria</taxon>
        <taxon>Pseudomonadati</taxon>
        <taxon>Bacteroidota</taxon>
        <taxon>Bacteroidia</taxon>
        <taxon>Bacteroidales</taxon>
        <taxon>Muribaculaceae</taxon>
        <taxon>Duncaniella</taxon>
    </lineage>
</organism>
<dbReference type="RefSeq" id="WP_135471412.1">
    <property type="nucleotide sequence ID" value="NZ_CASGTF010000043.1"/>
</dbReference>
<protein>
    <recommendedName>
        <fullName evidence="3">Rieske domain-containing protein</fullName>
    </recommendedName>
</protein>
<dbReference type="GeneID" id="82149489"/>
<name>A0A4Z0V587_9BACT</name>
<evidence type="ECO:0008006" key="3">
    <source>
        <dbReference type="Google" id="ProtNLM"/>
    </source>
</evidence>
<dbReference type="Proteomes" id="UP000297635">
    <property type="component" value="Unassembled WGS sequence"/>
</dbReference>
<dbReference type="AlphaFoldDB" id="A0A4Z0V587"/>
<gene>
    <name evidence="1" type="ORF">EZ315_06765</name>
</gene>
<reference evidence="1 2" key="1">
    <citation type="submission" date="2019-02" db="EMBL/GenBank/DDBJ databases">
        <title>Isolation and identification of novel species under the genus Muribaculum.</title>
        <authorList>
            <person name="Miyake S."/>
            <person name="Ding Y."/>
            <person name="Low A."/>
            <person name="Soh M."/>
            <person name="Seedorf H."/>
        </authorList>
    </citation>
    <scope>NUCLEOTIDE SEQUENCE [LARGE SCALE GENOMIC DNA]</scope>
    <source>
        <strain evidence="1 2">TLL-A3</strain>
    </source>
</reference>
<keyword evidence="2" id="KW-1185">Reference proteome</keyword>
<proteinExistence type="predicted"/>
<accession>A0A4Z0V587</accession>
<dbReference type="EMBL" id="SJSA01000001">
    <property type="protein sequence ID" value="TGG40399.1"/>
    <property type="molecule type" value="Genomic_DNA"/>
</dbReference>
<evidence type="ECO:0000313" key="2">
    <source>
        <dbReference type="Proteomes" id="UP000297635"/>
    </source>
</evidence>
<evidence type="ECO:0000313" key="1">
    <source>
        <dbReference type="EMBL" id="TGG40399.1"/>
    </source>
</evidence>
<sequence>MTHSLLSRLKLSAITLITLITVGCGKSVDDERVPYSEVHISFTTVAEWNLYGVKGDAADYRRYILAKGVTEPAGFPYKASDHTGYSGILLVSDVMGNLIVYDLACPYDPTPSVRLEIPDGELHARCPKCGSTFDIYTNHGNPRSGPAADHGYALQRYNITSGGALQYRVITR</sequence>
<comment type="caution">
    <text evidence="1">The sequence shown here is derived from an EMBL/GenBank/DDBJ whole genome shotgun (WGS) entry which is preliminary data.</text>
</comment>